<evidence type="ECO:0000256" key="6">
    <source>
        <dbReference type="ARBA" id="ARBA00022833"/>
    </source>
</evidence>
<evidence type="ECO:0000259" key="14">
    <source>
        <dbReference type="PROSITE" id="PS50157"/>
    </source>
</evidence>
<dbReference type="Pfam" id="PF07776">
    <property type="entry name" value="zf-AD"/>
    <property type="match status" value="1"/>
</dbReference>
<evidence type="ECO:0000256" key="11">
    <source>
        <dbReference type="PROSITE-ProRule" id="PRU00042"/>
    </source>
</evidence>
<dbReference type="AlphaFoldDB" id="A0A9P0CZP6"/>
<accession>A0A9P0CZP6</accession>
<dbReference type="SUPFAM" id="SSF57716">
    <property type="entry name" value="Glucocorticoid receptor-like (DNA-binding domain)"/>
    <property type="match status" value="1"/>
</dbReference>
<dbReference type="GO" id="GO:0000122">
    <property type="term" value="P:negative regulation of transcription by RNA polymerase II"/>
    <property type="evidence" value="ECO:0007669"/>
    <property type="project" value="UniProtKB-ARBA"/>
</dbReference>
<feature type="compositionally biased region" description="Polar residues" evidence="13">
    <location>
        <begin position="579"/>
        <end position="592"/>
    </location>
</feature>
<keyword evidence="9" id="KW-0804">Transcription</keyword>
<reference evidence="16" key="1">
    <citation type="submission" date="2022-01" db="EMBL/GenBank/DDBJ databases">
        <authorList>
            <person name="King R."/>
        </authorList>
    </citation>
    <scope>NUCLEOTIDE SEQUENCE</scope>
</reference>
<feature type="domain" description="C2H2-type" evidence="14">
    <location>
        <begin position="476"/>
        <end position="503"/>
    </location>
</feature>
<organism evidence="16 17">
    <name type="scientific">Psylliodes chrysocephalus</name>
    <dbReference type="NCBI Taxonomy" id="3402493"/>
    <lineage>
        <taxon>Eukaryota</taxon>
        <taxon>Metazoa</taxon>
        <taxon>Ecdysozoa</taxon>
        <taxon>Arthropoda</taxon>
        <taxon>Hexapoda</taxon>
        <taxon>Insecta</taxon>
        <taxon>Pterygota</taxon>
        <taxon>Neoptera</taxon>
        <taxon>Endopterygota</taxon>
        <taxon>Coleoptera</taxon>
        <taxon>Polyphaga</taxon>
        <taxon>Cucujiformia</taxon>
        <taxon>Chrysomeloidea</taxon>
        <taxon>Chrysomelidae</taxon>
        <taxon>Galerucinae</taxon>
        <taxon>Alticini</taxon>
        <taxon>Psylliodes</taxon>
    </lineage>
</organism>
<feature type="domain" description="C2H2-type" evidence="14">
    <location>
        <begin position="334"/>
        <end position="362"/>
    </location>
</feature>
<sequence>MPKTRNTYKEGTKIKSMCRICLTQSNNIMFKLVDQLTGDNYDAETYLEALEKVTFSQVDLNGHYPESICPMCVSFLKMSLEFITQYEKSQKRLQKMFKSDTPAYQSIKLECDSNDDPQSANEEDYLTEEIKYDPNDPLKVELIIKDKKFNLNEILVVEKTVKETHDYKGFIQNLGKEISATIVSKKENHINLENNISVLKVVSDEEEMQEMHDSNDENEEGEESIKFIVESNDEDHTNEDNEILNKIKIKQIEDQDNVEIEEHSTESDSQKTSDNDNLEYIEIDMYDKDSIESLIIDRTKLPDGGGDISTISTHRRRGKSREQTTDAFLKEVKFPCEVCKNVYQSRHSLKSHVRRTHMNQDQKTFTCEICGNICKTRSAFVNHKLKHFDKQFKCELCDKAYTTKAHLKVHMTTHSNKRPYLCNVCGKDFNYANALTYHMRLHTGEKNYHCEYCPKRFRMINSLNRHLRTHTGEKPYKCQYCGRDFSSRGEVVCHEYTHTGYRPYHCKYCKKGFSKTHNLKIHLLSHGGPYHCQFCNKTFIEENILSMHNRISHKDLLNEEQRQEVTDEDSQDGAFSQFEGLSQDDSMSQNGNLKIELVEEDSDMEFIEKEGINMEENSSEYN</sequence>
<comment type="subcellular location">
    <subcellularLocation>
        <location evidence="1">Nucleus</location>
    </subcellularLocation>
</comment>
<feature type="binding site" evidence="12">
    <location>
        <position position="69"/>
    </location>
    <ligand>
        <name>Zn(2+)</name>
        <dbReference type="ChEBI" id="CHEBI:29105"/>
    </ligand>
</feature>
<dbReference type="Proteomes" id="UP001153636">
    <property type="component" value="Chromosome 4"/>
</dbReference>
<evidence type="ECO:0000259" key="15">
    <source>
        <dbReference type="PROSITE" id="PS51915"/>
    </source>
</evidence>
<dbReference type="GO" id="GO:0003690">
    <property type="term" value="F:double-stranded DNA binding"/>
    <property type="evidence" value="ECO:0007669"/>
    <property type="project" value="UniProtKB-ARBA"/>
</dbReference>
<dbReference type="PROSITE" id="PS51915">
    <property type="entry name" value="ZAD"/>
    <property type="match status" value="1"/>
</dbReference>
<dbReference type="GO" id="GO:0032502">
    <property type="term" value="P:developmental process"/>
    <property type="evidence" value="ECO:0007669"/>
    <property type="project" value="UniProtKB-ARBA"/>
</dbReference>
<dbReference type="Pfam" id="PF00096">
    <property type="entry name" value="zf-C2H2"/>
    <property type="match status" value="2"/>
</dbReference>
<feature type="domain" description="ZAD" evidence="15">
    <location>
        <begin position="16"/>
        <end position="96"/>
    </location>
</feature>
<dbReference type="FunFam" id="3.30.160.60:FF:000202">
    <property type="entry name" value="Zinc finger protein 574"/>
    <property type="match status" value="1"/>
</dbReference>
<dbReference type="GO" id="GO:0005634">
    <property type="term" value="C:nucleus"/>
    <property type="evidence" value="ECO:0007669"/>
    <property type="project" value="UniProtKB-SubCell"/>
</dbReference>
<dbReference type="InterPro" id="IPR036236">
    <property type="entry name" value="Znf_C2H2_sf"/>
</dbReference>
<comment type="similarity">
    <text evidence="2">Belongs to the krueppel C2H2-type zinc-finger protein family.</text>
</comment>
<evidence type="ECO:0000256" key="13">
    <source>
        <dbReference type="SAM" id="MobiDB-lite"/>
    </source>
</evidence>
<protein>
    <submittedName>
        <fullName evidence="16">Uncharacterized protein</fullName>
    </submittedName>
</protein>
<feature type="region of interest" description="Disordered" evidence="13">
    <location>
        <begin position="560"/>
        <end position="593"/>
    </location>
</feature>
<dbReference type="PROSITE" id="PS00028">
    <property type="entry name" value="ZINC_FINGER_C2H2_1"/>
    <property type="match status" value="7"/>
</dbReference>
<dbReference type="GO" id="GO:0000981">
    <property type="term" value="F:DNA-binding transcription factor activity, RNA polymerase II-specific"/>
    <property type="evidence" value="ECO:0007669"/>
    <property type="project" value="TreeGrafter"/>
</dbReference>
<dbReference type="SMART" id="SM00355">
    <property type="entry name" value="ZnF_C2H2"/>
    <property type="match status" value="8"/>
</dbReference>
<dbReference type="PANTHER" id="PTHR24408">
    <property type="entry name" value="ZINC FINGER PROTEIN"/>
    <property type="match status" value="1"/>
</dbReference>
<keyword evidence="8" id="KW-0238">DNA-binding</keyword>
<dbReference type="FunFam" id="3.30.160.60:FF:001465">
    <property type="entry name" value="Zinc finger protein 560"/>
    <property type="match status" value="1"/>
</dbReference>
<evidence type="ECO:0000256" key="10">
    <source>
        <dbReference type="ARBA" id="ARBA00023242"/>
    </source>
</evidence>
<feature type="domain" description="C2H2-type" evidence="14">
    <location>
        <begin position="392"/>
        <end position="419"/>
    </location>
</feature>
<evidence type="ECO:0000256" key="7">
    <source>
        <dbReference type="ARBA" id="ARBA00023015"/>
    </source>
</evidence>
<keyword evidence="10" id="KW-0539">Nucleus</keyword>
<proteinExistence type="inferred from homology"/>
<dbReference type="SUPFAM" id="SSF57667">
    <property type="entry name" value="beta-beta-alpha zinc fingers"/>
    <property type="match status" value="5"/>
</dbReference>
<feature type="binding site" evidence="12">
    <location>
        <position position="72"/>
    </location>
    <ligand>
        <name>Zn(2+)</name>
        <dbReference type="ChEBI" id="CHEBI:29105"/>
    </ligand>
</feature>
<evidence type="ECO:0000256" key="4">
    <source>
        <dbReference type="ARBA" id="ARBA00022737"/>
    </source>
</evidence>
<feature type="domain" description="C2H2-type" evidence="14">
    <location>
        <begin position="448"/>
        <end position="475"/>
    </location>
</feature>
<evidence type="ECO:0000256" key="1">
    <source>
        <dbReference type="ARBA" id="ARBA00004123"/>
    </source>
</evidence>
<feature type="domain" description="C2H2-type" evidence="14">
    <location>
        <begin position="504"/>
        <end position="531"/>
    </location>
</feature>
<feature type="region of interest" description="Disordered" evidence="13">
    <location>
        <begin position="258"/>
        <end position="277"/>
    </location>
</feature>
<keyword evidence="7" id="KW-0805">Transcription regulation</keyword>
<dbReference type="PROSITE" id="PS50157">
    <property type="entry name" value="ZINC_FINGER_C2H2_2"/>
    <property type="match status" value="7"/>
</dbReference>
<dbReference type="Gene3D" id="3.30.160.60">
    <property type="entry name" value="Classic Zinc Finger"/>
    <property type="match status" value="6"/>
</dbReference>
<dbReference type="SMART" id="SM00868">
    <property type="entry name" value="zf-AD"/>
    <property type="match status" value="1"/>
</dbReference>
<evidence type="ECO:0000313" key="16">
    <source>
        <dbReference type="EMBL" id="CAH1109388.1"/>
    </source>
</evidence>
<evidence type="ECO:0000256" key="9">
    <source>
        <dbReference type="ARBA" id="ARBA00023163"/>
    </source>
</evidence>
<dbReference type="FunFam" id="3.30.160.60:FF:002343">
    <property type="entry name" value="Zinc finger protein 33A"/>
    <property type="match status" value="1"/>
</dbReference>
<name>A0A9P0CZP6_9CUCU</name>
<dbReference type="GO" id="GO:0043565">
    <property type="term" value="F:sequence-specific DNA binding"/>
    <property type="evidence" value="ECO:0007669"/>
    <property type="project" value="TreeGrafter"/>
</dbReference>
<feature type="binding site" evidence="12">
    <location>
        <position position="18"/>
    </location>
    <ligand>
        <name>Zn(2+)</name>
        <dbReference type="ChEBI" id="CHEBI:29105"/>
    </ligand>
</feature>
<dbReference type="GO" id="GO:0008270">
    <property type="term" value="F:zinc ion binding"/>
    <property type="evidence" value="ECO:0007669"/>
    <property type="project" value="UniProtKB-UniRule"/>
</dbReference>
<dbReference type="FunFam" id="3.30.160.60:FF:001370">
    <property type="entry name" value="Zinc finger protein"/>
    <property type="match status" value="1"/>
</dbReference>
<gene>
    <name evidence="16" type="ORF">PSYICH_LOCUS10418</name>
</gene>
<dbReference type="Pfam" id="PF13894">
    <property type="entry name" value="zf-C2H2_4"/>
    <property type="match status" value="1"/>
</dbReference>
<dbReference type="PANTHER" id="PTHR24408:SF58">
    <property type="entry name" value="TRANSCRIPTION FACTOR (TFIIIA), PUTATIVE (AFU_ORTHOLOGUE AFUA_1G05150)-RELATED"/>
    <property type="match status" value="1"/>
</dbReference>
<keyword evidence="6 12" id="KW-0862">Zinc</keyword>
<keyword evidence="17" id="KW-1185">Reference proteome</keyword>
<feature type="domain" description="C2H2-type" evidence="14">
    <location>
        <begin position="420"/>
        <end position="447"/>
    </location>
</feature>
<evidence type="ECO:0000256" key="5">
    <source>
        <dbReference type="ARBA" id="ARBA00022771"/>
    </source>
</evidence>
<keyword evidence="3 12" id="KW-0479">Metal-binding</keyword>
<keyword evidence="4" id="KW-0677">Repeat</keyword>
<feature type="binding site" evidence="12">
    <location>
        <position position="21"/>
    </location>
    <ligand>
        <name>Zn(2+)</name>
        <dbReference type="ChEBI" id="CHEBI:29105"/>
    </ligand>
</feature>
<feature type="domain" description="C2H2-type" evidence="14">
    <location>
        <begin position="530"/>
        <end position="553"/>
    </location>
</feature>
<evidence type="ECO:0000256" key="3">
    <source>
        <dbReference type="ARBA" id="ARBA00022723"/>
    </source>
</evidence>
<evidence type="ECO:0000256" key="12">
    <source>
        <dbReference type="PROSITE-ProRule" id="PRU01263"/>
    </source>
</evidence>
<evidence type="ECO:0000256" key="2">
    <source>
        <dbReference type="ARBA" id="ARBA00006991"/>
    </source>
</evidence>
<dbReference type="InterPro" id="IPR013087">
    <property type="entry name" value="Znf_C2H2_type"/>
</dbReference>
<dbReference type="OrthoDB" id="8113227at2759"/>
<dbReference type="InterPro" id="IPR012934">
    <property type="entry name" value="Znf_AD"/>
</dbReference>
<evidence type="ECO:0000256" key="8">
    <source>
        <dbReference type="ARBA" id="ARBA00023125"/>
    </source>
</evidence>
<feature type="compositionally biased region" description="Basic and acidic residues" evidence="13">
    <location>
        <begin position="260"/>
        <end position="274"/>
    </location>
</feature>
<evidence type="ECO:0000313" key="17">
    <source>
        <dbReference type="Proteomes" id="UP001153636"/>
    </source>
</evidence>
<dbReference type="EMBL" id="OV651816">
    <property type="protein sequence ID" value="CAH1109388.1"/>
    <property type="molecule type" value="Genomic_DNA"/>
</dbReference>
<keyword evidence="5 11" id="KW-0863">Zinc-finger</keyword>